<sequence length="159" mass="17191">MRSKQWWDRLLATIIECLVSNVSLMLMSTSAVPTVSTRSPFAATICLLPYLLILTLLAMLSSASRIRLIAAPVPTSNFKLRPLPSLIALQPTSYSRLILLLSGTGDSDRYCRSSSRLLQPVVGKDDSPSGFAAVLDGPTELAFCETHSPAFQCLAGNPH</sequence>
<name>A0ABR3K581_TRISP</name>
<accession>A0ABR3K581</accession>
<evidence type="ECO:0000256" key="1">
    <source>
        <dbReference type="SAM" id="Phobius"/>
    </source>
</evidence>
<dbReference type="Proteomes" id="UP001558632">
    <property type="component" value="Unassembled WGS sequence"/>
</dbReference>
<comment type="caution">
    <text evidence="2">The sequence shown here is derived from an EMBL/GenBank/DDBJ whole genome shotgun (WGS) entry which is preliminary data.</text>
</comment>
<evidence type="ECO:0000313" key="3">
    <source>
        <dbReference type="Proteomes" id="UP001558632"/>
    </source>
</evidence>
<feature type="transmembrane region" description="Helical" evidence="1">
    <location>
        <begin position="41"/>
        <end position="60"/>
    </location>
</feature>
<protein>
    <submittedName>
        <fullName evidence="2">Uncharacterized protein</fullName>
    </submittedName>
</protein>
<evidence type="ECO:0000313" key="2">
    <source>
        <dbReference type="EMBL" id="KAL1228646.1"/>
    </source>
</evidence>
<organism evidence="2 3">
    <name type="scientific">Trichinella spiralis</name>
    <name type="common">Trichina worm</name>
    <dbReference type="NCBI Taxonomy" id="6334"/>
    <lineage>
        <taxon>Eukaryota</taxon>
        <taxon>Metazoa</taxon>
        <taxon>Ecdysozoa</taxon>
        <taxon>Nematoda</taxon>
        <taxon>Enoplea</taxon>
        <taxon>Dorylaimia</taxon>
        <taxon>Trichinellida</taxon>
        <taxon>Trichinellidae</taxon>
        <taxon>Trichinella</taxon>
    </lineage>
</organism>
<keyword evidence="1" id="KW-0812">Transmembrane</keyword>
<keyword evidence="3" id="KW-1185">Reference proteome</keyword>
<reference evidence="2 3" key="1">
    <citation type="submission" date="2024-07" db="EMBL/GenBank/DDBJ databases">
        <title>Enhanced genomic and transcriptomic resources for Trichinella pseudospiralis and T. spiralis underpin the discovery of pronounced molecular differences between stages and species.</title>
        <authorList>
            <person name="Pasi K.K."/>
            <person name="La Rosa G."/>
            <person name="Gomez-Morales M.A."/>
            <person name="Tosini F."/>
            <person name="Sumanam S."/>
            <person name="Young N.D."/>
            <person name="Chang B.C."/>
            <person name="Robin G.B."/>
        </authorList>
    </citation>
    <scope>NUCLEOTIDE SEQUENCE [LARGE SCALE GENOMIC DNA]</scope>
    <source>
        <strain evidence="2">ISS534</strain>
    </source>
</reference>
<keyword evidence="1" id="KW-0472">Membrane</keyword>
<keyword evidence="1" id="KW-1133">Transmembrane helix</keyword>
<gene>
    <name evidence="2" type="ORF">TSPI_04341</name>
</gene>
<proteinExistence type="predicted"/>
<dbReference type="EMBL" id="JBEUSY010000501">
    <property type="protein sequence ID" value="KAL1228646.1"/>
    <property type="molecule type" value="Genomic_DNA"/>
</dbReference>